<keyword evidence="2" id="KW-1185">Reference proteome</keyword>
<evidence type="ECO:0000313" key="2">
    <source>
        <dbReference type="Proteomes" id="UP001194468"/>
    </source>
</evidence>
<gene>
    <name evidence="1" type="ORF">L210DRAFT_867370</name>
</gene>
<dbReference type="EMBL" id="WHUW01000044">
    <property type="protein sequence ID" value="KAF8432022.1"/>
    <property type="molecule type" value="Genomic_DNA"/>
</dbReference>
<protein>
    <submittedName>
        <fullName evidence="1">Uncharacterized protein</fullName>
    </submittedName>
</protein>
<dbReference type="Proteomes" id="UP001194468">
    <property type="component" value="Unassembled WGS sequence"/>
</dbReference>
<dbReference type="AlphaFoldDB" id="A0AAD4BJ81"/>
<reference evidence="1" key="2">
    <citation type="journal article" date="2020" name="Nat. Commun.">
        <title>Large-scale genome sequencing of mycorrhizal fungi provides insights into the early evolution of symbiotic traits.</title>
        <authorList>
            <person name="Miyauchi S."/>
            <person name="Kiss E."/>
            <person name="Kuo A."/>
            <person name="Drula E."/>
            <person name="Kohler A."/>
            <person name="Sanchez-Garcia M."/>
            <person name="Morin E."/>
            <person name="Andreopoulos B."/>
            <person name="Barry K.W."/>
            <person name="Bonito G."/>
            <person name="Buee M."/>
            <person name="Carver A."/>
            <person name="Chen C."/>
            <person name="Cichocki N."/>
            <person name="Clum A."/>
            <person name="Culley D."/>
            <person name="Crous P.W."/>
            <person name="Fauchery L."/>
            <person name="Girlanda M."/>
            <person name="Hayes R.D."/>
            <person name="Keri Z."/>
            <person name="LaButti K."/>
            <person name="Lipzen A."/>
            <person name="Lombard V."/>
            <person name="Magnuson J."/>
            <person name="Maillard F."/>
            <person name="Murat C."/>
            <person name="Nolan M."/>
            <person name="Ohm R.A."/>
            <person name="Pangilinan J."/>
            <person name="Pereira M.F."/>
            <person name="Perotto S."/>
            <person name="Peter M."/>
            <person name="Pfister S."/>
            <person name="Riley R."/>
            <person name="Sitrit Y."/>
            <person name="Stielow J.B."/>
            <person name="Szollosi G."/>
            <person name="Zifcakova L."/>
            <person name="Stursova M."/>
            <person name="Spatafora J.W."/>
            <person name="Tedersoo L."/>
            <person name="Vaario L.M."/>
            <person name="Yamada A."/>
            <person name="Yan M."/>
            <person name="Wang P."/>
            <person name="Xu J."/>
            <person name="Bruns T."/>
            <person name="Baldrian P."/>
            <person name="Vilgalys R."/>
            <person name="Dunand C."/>
            <person name="Henrissat B."/>
            <person name="Grigoriev I.V."/>
            <person name="Hibbett D."/>
            <person name="Nagy L.G."/>
            <person name="Martin F.M."/>
        </authorList>
    </citation>
    <scope>NUCLEOTIDE SEQUENCE</scope>
    <source>
        <strain evidence="1">BED1</strain>
    </source>
</reference>
<proteinExistence type="predicted"/>
<accession>A0AAD4BJ81</accession>
<comment type="caution">
    <text evidence="1">The sequence shown here is derived from an EMBL/GenBank/DDBJ whole genome shotgun (WGS) entry which is preliminary data.</text>
</comment>
<sequence length="90" mass="10160">CNDIWAGLSLPCMPSHAFHIGGTTEMLLKGINPDIIAIQGHWSSRACLEYWRRIETVLPLFISSSTNIIHLQNLDSIMLDYAKQHCLSHN</sequence>
<reference evidence="1" key="1">
    <citation type="submission" date="2019-10" db="EMBL/GenBank/DDBJ databases">
        <authorList>
            <consortium name="DOE Joint Genome Institute"/>
            <person name="Kuo A."/>
            <person name="Miyauchi S."/>
            <person name="Kiss E."/>
            <person name="Drula E."/>
            <person name="Kohler A."/>
            <person name="Sanchez-Garcia M."/>
            <person name="Andreopoulos B."/>
            <person name="Barry K.W."/>
            <person name="Bonito G."/>
            <person name="Buee M."/>
            <person name="Carver A."/>
            <person name="Chen C."/>
            <person name="Cichocki N."/>
            <person name="Clum A."/>
            <person name="Culley D."/>
            <person name="Crous P.W."/>
            <person name="Fauchery L."/>
            <person name="Girlanda M."/>
            <person name="Hayes R."/>
            <person name="Keri Z."/>
            <person name="LaButti K."/>
            <person name="Lipzen A."/>
            <person name="Lombard V."/>
            <person name="Magnuson J."/>
            <person name="Maillard F."/>
            <person name="Morin E."/>
            <person name="Murat C."/>
            <person name="Nolan M."/>
            <person name="Ohm R."/>
            <person name="Pangilinan J."/>
            <person name="Pereira M."/>
            <person name="Perotto S."/>
            <person name="Peter M."/>
            <person name="Riley R."/>
            <person name="Sitrit Y."/>
            <person name="Stielow B."/>
            <person name="Szollosi G."/>
            <person name="Zifcakova L."/>
            <person name="Stursova M."/>
            <person name="Spatafora J.W."/>
            <person name="Tedersoo L."/>
            <person name="Vaario L.-M."/>
            <person name="Yamada A."/>
            <person name="Yan M."/>
            <person name="Wang P."/>
            <person name="Xu J."/>
            <person name="Bruns T."/>
            <person name="Baldrian P."/>
            <person name="Vilgalys R."/>
            <person name="Henrissat B."/>
            <person name="Grigoriev I.V."/>
            <person name="Hibbett D."/>
            <person name="Nagy L.G."/>
            <person name="Martin F.M."/>
        </authorList>
    </citation>
    <scope>NUCLEOTIDE SEQUENCE</scope>
    <source>
        <strain evidence="1">BED1</strain>
    </source>
</reference>
<organism evidence="1 2">
    <name type="scientific">Boletus edulis BED1</name>
    <dbReference type="NCBI Taxonomy" id="1328754"/>
    <lineage>
        <taxon>Eukaryota</taxon>
        <taxon>Fungi</taxon>
        <taxon>Dikarya</taxon>
        <taxon>Basidiomycota</taxon>
        <taxon>Agaricomycotina</taxon>
        <taxon>Agaricomycetes</taxon>
        <taxon>Agaricomycetidae</taxon>
        <taxon>Boletales</taxon>
        <taxon>Boletineae</taxon>
        <taxon>Boletaceae</taxon>
        <taxon>Boletoideae</taxon>
        <taxon>Boletus</taxon>
    </lineage>
</organism>
<feature type="non-terminal residue" evidence="1">
    <location>
        <position position="1"/>
    </location>
</feature>
<name>A0AAD4BJ81_BOLED</name>
<evidence type="ECO:0000313" key="1">
    <source>
        <dbReference type="EMBL" id="KAF8432022.1"/>
    </source>
</evidence>